<evidence type="ECO:0000313" key="2">
    <source>
        <dbReference type="Proteomes" id="UP000075840"/>
    </source>
</evidence>
<dbReference type="AlphaFoldDB" id="A0A182IGT8"/>
<protein>
    <submittedName>
        <fullName evidence="1">Uncharacterized protein</fullName>
    </submittedName>
</protein>
<name>A0A182IGT8_ANOAR</name>
<accession>A0A182IGT8</accession>
<dbReference type="VEuPathDB" id="VectorBase:AARA014676"/>
<proteinExistence type="predicted"/>
<dbReference type="Proteomes" id="UP000075840">
    <property type="component" value="Unassembled WGS sequence"/>
</dbReference>
<keyword evidence="2" id="KW-1185">Reference proteome</keyword>
<dbReference type="EMBL" id="APCN01000169">
    <property type="status" value="NOT_ANNOTATED_CDS"/>
    <property type="molecule type" value="Genomic_DNA"/>
</dbReference>
<organism evidence="1 2">
    <name type="scientific">Anopheles arabiensis</name>
    <name type="common">Mosquito</name>
    <dbReference type="NCBI Taxonomy" id="7173"/>
    <lineage>
        <taxon>Eukaryota</taxon>
        <taxon>Metazoa</taxon>
        <taxon>Ecdysozoa</taxon>
        <taxon>Arthropoda</taxon>
        <taxon>Hexapoda</taxon>
        <taxon>Insecta</taxon>
        <taxon>Pterygota</taxon>
        <taxon>Neoptera</taxon>
        <taxon>Endopterygota</taxon>
        <taxon>Diptera</taxon>
        <taxon>Nematocera</taxon>
        <taxon>Culicoidea</taxon>
        <taxon>Culicidae</taxon>
        <taxon>Anophelinae</taxon>
        <taxon>Anopheles</taxon>
    </lineage>
</organism>
<evidence type="ECO:0000313" key="1">
    <source>
        <dbReference type="EnsemblMetazoa" id="AARA014676-PA"/>
    </source>
</evidence>
<dbReference type="EnsemblMetazoa" id="AARA014676-RA">
    <property type="protein sequence ID" value="AARA014676-PA"/>
    <property type="gene ID" value="AARA014676"/>
</dbReference>
<sequence>MSLRPVSAYGLAEVSAHSISGVSGWSTLRAAESEVLVPAFRRKPFPAEG</sequence>
<reference evidence="1" key="1">
    <citation type="submission" date="2022-08" db="UniProtKB">
        <authorList>
            <consortium name="EnsemblMetazoa"/>
        </authorList>
    </citation>
    <scope>IDENTIFICATION</scope>
    <source>
        <strain evidence="1">Dongola</strain>
    </source>
</reference>